<dbReference type="Proteomes" id="UP000194798">
    <property type="component" value="Unassembled WGS sequence"/>
</dbReference>
<dbReference type="EMBL" id="MSLT01000023">
    <property type="protein sequence ID" value="OUD12453.1"/>
    <property type="molecule type" value="Genomic_DNA"/>
</dbReference>
<keyword evidence="5" id="KW-1185">Reference proteome</keyword>
<dbReference type="InterPro" id="IPR006665">
    <property type="entry name" value="OmpA-like"/>
</dbReference>
<gene>
    <name evidence="4" type="ORF">TPSD3_15210</name>
</gene>
<dbReference type="RefSeq" id="WP_086489402.1">
    <property type="nucleotide sequence ID" value="NZ_MSLT01000023.1"/>
</dbReference>
<reference evidence="4 5" key="1">
    <citation type="submission" date="2016-12" db="EMBL/GenBank/DDBJ databases">
        <title>Thioflexothrix psekupsii D3 genome sequencing and assembly.</title>
        <authorList>
            <person name="Fomenkov A."/>
            <person name="Vincze T."/>
            <person name="Grabovich M."/>
            <person name="Anton B.P."/>
            <person name="Dubinina G."/>
            <person name="Orlova M."/>
            <person name="Belousova E."/>
            <person name="Roberts R.J."/>
        </authorList>
    </citation>
    <scope>NUCLEOTIDE SEQUENCE [LARGE SCALE GENOMIC DNA]</scope>
    <source>
        <strain evidence="4">D3</strain>
    </source>
</reference>
<organism evidence="4 5">
    <name type="scientific">Thioflexithrix psekupsensis</name>
    <dbReference type="NCBI Taxonomy" id="1570016"/>
    <lineage>
        <taxon>Bacteria</taxon>
        <taxon>Pseudomonadati</taxon>
        <taxon>Pseudomonadota</taxon>
        <taxon>Gammaproteobacteria</taxon>
        <taxon>Thiotrichales</taxon>
        <taxon>Thioflexithrix</taxon>
    </lineage>
</organism>
<name>A0A251X4L8_9GAMM</name>
<comment type="caution">
    <text evidence="4">The sequence shown here is derived from an EMBL/GenBank/DDBJ whole genome shotgun (WGS) entry which is preliminary data.</text>
</comment>
<dbReference type="InterPro" id="IPR036737">
    <property type="entry name" value="OmpA-like_sf"/>
</dbReference>
<evidence type="ECO:0000256" key="1">
    <source>
        <dbReference type="PROSITE-ProRule" id="PRU00473"/>
    </source>
</evidence>
<dbReference type="PROSITE" id="PS51123">
    <property type="entry name" value="OMPA_2"/>
    <property type="match status" value="1"/>
</dbReference>
<dbReference type="SUPFAM" id="SSF103088">
    <property type="entry name" value="OmpA-like"/>
    <property type="match status" value="1"/>
</dbReference>
<protein>
    <recommendedName>
        <fullName evidence="3">OmpA-like domain-containing protein</fullName>
    </recommendedName>
</protein>
<dbReference type="Gene3D" id="3.30.1330.60">
    <property type="entry name" value="OmpA-like domain"/>
    <property type="match status" value="1"/>
</dbReference>
<sequence length="1488" mass="168486">MNAPHDEYAQLRQLLLQIEQDRLDELEKRLNDPQLRSQEIAAILAQAIERAPDLNQLASALKKPVQTCIIESMCETPQTFARPLLTALSTPIQKPIQARLTELEQQQINPVIQRLTQLETLLPRFEQLVAQLDDTEKRVSDMANFLPEAINKASISEELEHTLQSRLTESLKEPVQRCLRQSISEDTQVLADTLFPVMGPAIRKSINETFKDLLQEINTRLQQSPFSPKGLVWRWEAWRTSTPLQEIILRDTLVYRVEQVFLIHRDSGLLIHHLHQNDIEINDSDAVSAMLTAIQDFIHDSFSGTDDAQLERVEIGEFTVWLERGPDAILASVIRGNVPYSYKDIMHDALETMHARYGFLLEKFDGDNSTLTPILTILQKTLGSEIRDKQGHYFPPAVVAAFAGISALAVALLAWFAYEQYRIQQHREQLMAYVETLRQTPGIVPVQANYEDRHLILHGLRDPLAADPLQIALTAQVSPNDITASWTPYQDLTPVFVEQRAKLQLAPPDSVELQLKGDVLHISGRADRAWIEHVQQQASHITGIRQVVGDQLIDNDAYWQQTDALFQNLLQRLRNTPGLVIISHQREAGHRVIRGLRDPLAADPNRWAEEIGLHDVQMHWQAHHDLTPEFVLQRARLALQPPTSIQLHLGDDAILHFTGEADQLWLTQAQQRALSIAGIRTVNLEQARPSDAYWLNTEAQFQAFIATLNSTQGIIVTDSGRGQEQRYVRGLRDPLAPDPQEIADKMGLERLTMHWQMLHTLSPAFVLQRARHWLQPPPSVELAVQDHVLFATGQASAEWIKHAYHNIGKIAGINALNTENLTNTDQAWQAMEVSVQRLLTTLNTTPGLVVTDSGRRDGHFYIHGLRDPLAPDPQHLAQQAGLSDITMRWQHYQELSPAFVLRRARAWLQPPHTIELSLNDTVLTVRGNTDKAWLDKLNDSVGKIAGIDSVNTEAVTLNDAYWVESEAIFQALVTVLRDTDGLTVIHAGRQGEHWLIRGLRDPLAVDPQELAGRYPDLRLKMHWQPYHDLSPVFVLKRAHLALQPPPGVELHLTDDRILQIRGAADHTWISQIQTQSGYLTGIREIDTQQLSNQDAVWQAEQVRLQQLVAELNRVPGIIVVDSGKNASGEWMIHGLRDPQADFPEQAVIHANLPTLQQEWQFYQDLSPAFVQARLQQQLKQDQLDVLQLSIDNQGVVQLTGEATGEQIRRAASQIQQEAGVKAVDTHAAINMTEWQEQATELFEEFLATLGDTPGIVVTYTQPRVEGGWLVQGLRDPLAADPQEIARQFLLDGALEMYWHSYQDVSPEFLLKHAQQRLQPPPKVNLTVRDQVLHVEGEASAAWIKTLAQPLGLPLRIDSGQLINIDQQNWQAAMARLMAINVLFNESTEFQAQQNKILRELTETLRELIKLSEILDYQMRIEIIGETDGLGTRAHNLQLGTARAQRMKEWLMAQGIAGKWLHPMSTHKVCFGDEVANFQNRRVHFRLVY</sequence>
<dbReference type="OrthoDB" id="5347798at2"/>
<feature type="transmembrane region" description="Helical" evidence="2">
    <location>
        <begin position="397"/>
        <end position="418"/>
    </location>
</feature>
<keyword evidence="2" id="KW-0812">Transmembrane</keyword>
<feature type="domain" description="OmpA-like" evidence="3">
    <location>
        <begin position="1370"/>
        <end position="1488"/>
    </location>
</feature>
<accession>A0A251X4L8</accession>
<keyword evidence="2" id="KW-1133">Transmembrane helix</keyword>
<evidence type="ECO:0000259" key="3">
    <source>
        <dbReference type="PROSITE" id="PS51123"/>
    </source>
</evidence>
<keyword evidence="1 2" id="KW-0472">Membrane</keyword>
<proteinExistence type="predicted"/>
<evidence type="ECO:0000256" key="2">
    <source>
        <dbReference type="SAM" id="Phobius"/>
    </source>
</evidence>
<evidence type="ECO:0000313" key="5">
    <source>
        <dbReference type="Proteomes" id="UP000194798"/>
    </source>
</evidence>
<evidence type="ECO:0000313" key="4">
    <source>
        <dbReference type="EMBL" id="OUD12453.1"/>
    </source>
</evidence>
<dbReference type="Pfam" id="PF04972">
    <property type="entry name" value="BON"/>
    <property type="match status" value="1"/>
</dbReference>
<dbReference type="GO" id="GO:0016020">
    <property type="term" value="C:membrane"/>
    <property type="evidence" value="ECO:0007669"/>
    <property type="project" value="UniProtKB-UniRule"/>
</dbReference>
<dbReference type="InterPro" id="IPR007055">
    <property type="entry name" value="BON_dom"/>
</dbReference>